<dbReference type="Pfam" id="PF07876">
    <property type="entry name" value="Dabb"/>
    <property type="match status" value="1"/>
</dbReference>
<dbReference type="RefSeq" id="WP_073040651.1">
    <property type="nucleotide sequence ID" value="NZ_FQUO01000003.1"/>
</dbReference>
<dbReference type="PROSITE" id="PS51502">
    <property type="entry name" value="S_R_A_B_BARREL"/>
    <property type="match status" value="1"/>
</dbReference>
<keyword evidence="3" id="KW-1185">Reference proteome</keyword>
<reference evidence="2 3" key="1">
    <citation type="submission" date="2016-11" db="EMBL/GenBank/DDBJ databases">
        <authorList>
            <person name="Jaros S."/>
            <person name="Januszkiewicz K."/>
            <person name="Wedrychowicz H."/>
        </authorList>
    </citation>
    <scope>NUCLEOTIDE SEQUENCE [LARGE SCALE GENOMIC DNA]</scope>
    <source>
        <strain evidence="2 3">DSM 26897</strain>
    </source>
</reference>
<dbReference type="OrthoDB" id="7189263at2"/>
<proteinExistence type="predicted"/>
<accession>A0A1M4WVL3</accession>
<sequence length="106" mass="12280">MFVHHVFFWLKEGLSEADIQQFENGVRSLLTIPSVKFGDIGKPAATDRPIIERSYSYSLLTVFDDFEGHEAYQVPQSDIHKKFVDECQHLWDRVLIYDSESENTIG</sequence>
<dbReference type="SMART" id="SM00886">
    <property type="entry name" value="Dabb"/>
    <property type="match status" value="1"/>
</dbReference>
<protein>
    <submittedName>
        <fullName evidence="2">Stress responsive A/B Barrel Domain</fullName>
    </submittedName>
</protein>
<evidence type="ECO:0000313" key="2">
    <source>
        <dbReference type="EMBL" id="SHE85197.1"/>
    </source>
</evidence>
<dbReference type="AlphaFoldDB" id="A0A1M4WVL3"/>
<dbReference type="Gene3D" id="3.30.70.100">
    <property type="match status" value="1"/>
</dbReference>
<dbReference type="Proteomes" id="UP000184368">
    <property type="component" value="Unassembled WGS sequence"/>
</dbReference>
<dbReference type="InterPro" id="IPR011008">
    <property type="entry name" value="Dimeric_a/b-barrel"/>
</dbReference>
<name>A0A1M4WVL3_9BACT</name>
<dbReference type="STRING" id="1302690.BUE76_06620"/>
<dbReference type="InterPro" id="IPR013097">
    <property type="entry name" value="Dabb"/>
</dbReference>
<gene>
    <name evidence="2" type="ORF">SAMN05444008_103155</name>
</gene>
<dbReference type="EMBL" id="FQUO01000003">
    <property type="protein sequence ID" value="SHE85197.1"/>
    <property type="molecule type" value="Genomic_DNA"/>
</dbReference>
<feature type="domain" description="Stress-response A/B barrel" evidence="1">
    <location>
        <begin position="2"/>
        <end position="99"/>
    </location>
</feature>
<organism evidence="2 3">
    <name type="scientific">Cnuella takakiae</name>
    <dbReference type="NCBI Taxonomy" id="1302690"/>
    <lineage>
        <taxon>Bacteria</taxon>
        <taxon>Pseudomonadati</taxon>
        <taxon>Bacteroidota</taxon>
        <taxon>Chitinophagia</taxon>
        <taxon>Chitinophagales</taxon>
        <taxon>Chitinophagaceae</taxon>
        <taxon>Cnuella</taxon>
    </lineage>
</organism>
<dbReference type="SUPFAM" id="SSF54909">
    <property type="entry name" value="Dimeric alpha+beta barrel"/>
    <property type="match status" value="1"/>
</dbReference>
<evidence type="ECO:0000259" key="1">
    <source>
        <dbReference type="PROSITE" id="PS51502"/>
    </source>
</evidence>
<evidence type="ECO:0000313" key="3">
    <source>
        <dbReference type="Proteomes" id="UP000184368"/>
    </source>
</evidence>